<dbReference type="AlphaFoldDB" id="A0A1C6TTJ0"/>
<organism evidence="1 2">
    <name type="scientific">Micromonospora citrea</name>
    <dbReference type="NCBI Taxonomy" id="47855"/>
    <lineage>
        <taxon>Bacteria</taxon>
        <taxon>Bacillati</taxon>
        <taxon>Actinomycetota</taxon>
        <taxon>Actinomycetes</taxon>
        <taxon>Micromonosporales</taxon>
        <taxon>Micromonosporaceae</taxon>
        <taxon>Micromonospora</taxon>
    </lineage>
</organism>
<evidence type="ECO:0000313" key="1">
    <source>
        <dbReference type="EMBL" id="SCL45115.1"/>
    </source>
</evidence>
<name>A0A1C6TTJ0_9ACTN</name>
<accession>A0A1C6TTJ0</accession>
<dbReference type="InterPro" id="IPR025335">
    <property type="entry name" value="DUF4241"/>
</dbReference>
<proteinExistence type="predicted"/>
<evidence type="ECO:0008006" key="3">
    <source>
        <dbReference type="Google" id="ProtNLM"/>
    </source>
</evidence>
<sequence>MAREVAARRHAIDQWYMVLLTAGGRPVQTIERWKSGLWRVYLFDDSGRRDHCIDLRPRPDGTLLVTRRHRFWYTAEHREFDDSAAQEMTTVSAEGEVTVKSRPAGSRGWSSIRRDNVLVEDSPIPAPDFGDWLPFTRLLTEQGHECAATLTLHDAPAPPPRPSHPNGVQTLFTPGAQVAAEGVGASVIDVRPAGTLYMPSGRLIVADPTSASTTEPLVAAVPPGDYPVSVSILRSLRYPEMGYVAAARLTITDEPVKAWEPALCPDDDPTLLASDESIGFGVDAGMGCFVDAVAQLDEMDEDRYLDALGSDFAAEVTVAATGANMVVFRTGLGDGGYPKWLGRTEDGRIACFVADMQLIPADA</sequence>
<evidence type="ECO:0000313" key="2">
    <source>
        <dbReference type="Proteomes" id="UP000199001"/>
    </source>
</evidence>
<dbReference type="Pfam" id="PF14025">
    <property type="entry name" value="DUF4241"/>
    <property type="match status" value="1"/>
</dbReference>
<reference evidence="2" key="1">
    <citation type="submission" date="2016-06" db="EMBL/GenBank/DDBJ databases">
        <authorList>
            <person name="Varghese N."/>
            <person name="Submissions Spin"/>
        </authorList>
    </citation>
    <scope>NUCLEOTIDE SEQUENCE [LARGE SCALE GENOMIC DNA]</scope>
    <source>
        <strain evidence="2">DSM 43903</strain>
    </source>
</reference>
<protein>
    <recommendedName>
        <fullName evidence="3">DUF4241 domain-containing protein</fullName>
    </recommendedName>
</protein>
<dbReference type="STRING" id="47855.GA0070606_0610"/>
<keyword evidence="2" id="KW-1185">Reference proteome</keyword>
<dbReference type="Proteomes" id="UP000199001">
    <property type="component" value="Unassembled WGS sequence"/>
</dbReference>
<dbReference type="EMBL" id="FMHZ01000002">
    <property type="protein sequence ID" value="SCL45115.1"/>
    <property type="molecule type" value="Genomic_DNA"/>
</dbReference>
<gene>
    <name evidence="1" type="ORF">GA0070606_0610</name>
</gene>